<organism evidence="1">
    <name type="scientific">marine metagenome</name>
    <dbReference type="NCBI Taxonomy" id="408172"/>
    <lineage>
        <taxon>unclassified sequences</taxon>
        <taxon>metagenomes</taxon>
        <taxon>ecological metagenomes</taxon>
    </lineage>
</organism>
<evidence type="ECO:0000313" key="1">
    <source>
        <dbReference type="EMBL" id="SVA15347.1"/>
    </source>
</evidence>
<reference evidence="1" key="1">
    <citation type="submission" date="2018-05" db="EMBL/GenBank/DDBJ databases">
        <authorList>
            <person name="Lanie J.A."/>
            <person name="Ng W.-L."/>
            <person name="Kazmierczak K.M."/>
            <person name="Andrzejewski T.M."/>
            <person name="Davidsen T.M."/>
            <person name="Wayne K.J."/>
            <person name="Tettelin H."/>
            <person name="Glass J.I."/>
            <person name="Rusch D."/>
            <person name="Podicherti R."/>
            <person name="Tsui H.-C.T."/>
            <person name="Winkler M.E."/>
        </authorList>
    </citation>
    <scope>NUCLEOTIDE SEQUENCE</scope>
</reference>
<accession>A0A381TKQ9</accession>
<sequence>VEYFVGSRAAQQSHYLHALRSEPLRKE</sequence>
<feature type="non-terminal residue" evidence="1">
    <location>
        <position position="1"/>
    </location>
</feature>
<name>A0A381TKQ9_9ZZZZ</name>
<dbReference type="AlphaFoldDB" id="A0A381TKQ9"/>
<gene>
    <name evidence="1" type="ORF">METZ01_LOCUS68201</name>
</gene>
<proteinExistence type="predicted"/>
<protein>
    <submittedName>
        <fullName evidence="1">Uncharacterized protein</fullName>
    </submittedName>
</protein>
<dbReference type="EMBL" id="UINC01004576">
    <property type="protein sequence ID" value="SVA15347.1"/>
    <property type="molecule type" value="Genomic_DNA"/>
</dbReference>